<evidence type="ECO:0000313" key="1">
    <source>
        <dbReference type="EMBL" id="MBS2097523.1"/>
    </source>
</evidence>
<dbReference type="Proteomes" id="UP000708576">
    <property type="component" value="Unassembled WGS sequence"/>
</dbReference>
<keyword evidence="2" id="KW-1185">Reference proteome</keyword>
<reference evidence="1 2" key="1">
    <citation type="journal article" date="2015" name="Int. J. Syst. Evol. Microbiol.">
        <title>Carboxylicivirga linearis sp. nov., isolated from a sea cucumber culture pond.</title>
        <authorList>
            <person name="Wang F.Q."/>
            <person name="Zhou Y.X."/>
            <person name="Lin X.Z."/>
            <person name="Chen G.J."/>
            <person name="Du Z.J."/>
        </authorList>
    </citation>
    <scope>NUCLEOTIDE SEQUENCE [LARGE SCALE GENOMIC DNA]</scope>
    <source>
        <strain evidence="1 2">FB218</strain>
    </source>
</reference>
<dbReference type="PROSITE" id="PS51257">
    <property type="entry name" value="PROKAR_LIPOPROTEIN"/>
    <property type="match status" value="1"/>
</dbReference>
<evidence type="ECO:0008006" key="3">
    <source>
        <dbReference type="Google" id="ProtNLM"/>
    </source>
</evidence>
<accession>A0ABS5JRR9</accession>
<dbReference type="RefSeq" id="WP_212214032.1">
    <property type="nucleotide sequence ID" value="NZ_JAGUCO010000002.1"/>
</dbReference>
<sequence>MNKSKQNKLLSNLFLGSAMLVLVSIVGCETYSYTSPQEYLDNELKLLNKFYSQIIDTVDNDIERTWLEKSTAESLDTIDHRQTTGMLLFHTKIGEGDSIKLYKRVGYRYTAYVVGAYTDTVEVDGETIVNDLTGMFYSSSNEYANAPMFYNAYPITDSNSAYGTGVPLGVNEAILNMRYGGECRVVVPSSLNSNVGYTTYIYDLRVTYLEN</sequence>
<comment type="caution">
    <text evidence="1">The sequence shown here is derived from an EMBL/GenBank/DDBJ whole genome shotgun (WGS) entry which is preliminary data.</text>
</comment>
<dbReference type="EMBL" id="JAGUCO010000002">
    <property type="protein sequence ID" value="MBS2097523.1"/>
    <property type="molecule type" value="Genomic_DNA"/>
</dbReference>
<protein>
    <recommendedName>
        <fullName evidence="3">Peptidylprolyl isomerase</fullName>
    </recommendedName>
</protein>
<dbReference type="InterPro" id="IPR046357">
    <property type="entry name" value="PPIase_dom_sf"/>
</dbReference>
<evidence type="ECO:0000313" key="2">
    <source>
        <dbReference type="Proteomes" id="UP000708576"/>
    </source>
</evidence>
<gene>
    <name evidence="1" type="ORF">KEM10_04475</name>
</gene>
<proteinExistence type="predicted"/>
<organism evidence="1 2">
    <name type="scientific">Carboxylicivirga linearis</name>
    <dbReference type="NCBI Taxonomy" id="1628157"/>
    <lineage>
        <taxon>Bacteria</taxon>
        <taxon>Pseudomonadati</taxon>
        <taxon>Bacteroidota</taxon>
        <taxon>Bacteroidia</taxon>
        <taxon>Marinilabiliales</taxon>
        <taxon>Marinilabiliaceae</taxon>
        <taxon>Carboxylicivirga</taxon>
    </lineage>
</organism>
<name>A0ABS5JRR9_9BACT</name>
<dbReference type="Gene3D" id="3.10.50.40">
    <property type="match status" value="1"/>
</dbReference>